<sequence>MILIKNGTVHIGTGEVFENCDVLIDNGKIRSVRESIDIDNVAIINATGKHVFPGFIDPVCGLGCFDLSSKINDNDEITNPVTIEMNIKYSFNPQEMELQKIYKSGITTVGASPGNSNIIGGQMAAFKTKGLNSKKMLVKEFVGLKCSVINLIKDAYGAKNIFPKTKMGIFNVLKTQFEEAKEYSLEEIPERVDDRKEILKKVLNREMTLFVTANDKVEIDSLIYVLKEYDLNLVICNAYQADRCFDSIVDSGASLVLGEHIYLSRLIYNETDLSRIVKLEEAGVPMAISMSSDTMSAGREQFLWNAINWYRAGINSEKIIEMITLNPAKMLGVADTLGSIEIGKEADIVIFENDPIKYYNAKLSYTIISGEIAYSALEEESCC</sequence>
<dbReference type="InterPro" id="IPR032466">
    <property type="entry name" value="Metal_Hydrolase"/>
</dbReference>
<dbReference type="SUPFAM" id="SSF51556">
    <property type="entry name" value="Metallo-dependent hydrolases"/>
    <property type="match status" value="1"/>
</dbReference>
<feature type="domain" description="Amidohydrolase-related" evidence="1">
    <location>
        <begin position="267"/>
        <end position="370"/>
    </location>
</feature>
<dbReference type="KEGG" id="bda:FSZ17_18660"/>
<evidence type="ECO:0000313" key="2">
    <source>
        <dbReference type="EMBL" id="QED49109.1"/>
    </source>
</evidence>
<gene>
    <name evidence="2" type="ORF">FSZ17_18660</name>
</gene>
<dbReference type="RefSeq" id="WP_057776725.1">
    <property type="nucleotide sequence ID" value="NZ_CP042593.1"/>
</dbReference>
<dbReference type="Gene3D" id="3.20.20.140">
    <property type="entry name" value="Metal-dependent hydrolases"/>
    <property type="match status" value="1"/>
</dbReference>
<dbReference type="Proteomes" id="UP000321555">
    <property type="component" value="Chromosome"/>
</dbReference>
<protein>
    <submittedName>
        <fullName evidence="2">Amidohydrolase family protein</fullName>
    </submittedName>
</protein>
<reference evidence="3" key="1">
    <citation type="submission" date="2019-08" db="EMBL/GenBank/DDBJ databases">
        <authorList>
            <person name="Zheng X."/>
        </authorList>
    </citation>
    <scope>NUCLEOTIDE SEQUENCE [LARGE SCALE GENOMIC DNA]</scope>
    <source>
        <strain evidence="3">FJAT-25496</strain>
    </source>
</reference>
<dbReference type="EMBL" id="CP042593">
    <property type="protein sequence ID" value="QED49109.1"/>
    <property type="molecule type" value="Genomic_DNA"/>
</dbReference>
<dbReference type="InterPro" id="IPR006680">
    <property type="entry name" value="Amidohydro-rel"/>
</dbReference>
<dbReference type="STRING" id="1742359.GCA_001439625_01587"/>
<dbReference type="GO" id="GO:0016810">
    <property type="term" value="F:hydrolase activity, acting on carbon-nitrogen (but not peptide) bonds"/>
    <property type="evidence" value="ECO:0007669"/>
    <property type="project" value="InterPro"/>
</dbReference>
<evidence type="ECO:0000259" key="1">
    <source>
        <dbReference type="Pfam" id="PF01979"/>
    </source>
</evidence>
<evidence type="ECO:0000313" key="3">
    <source>
        <dbReference type="Proteomes" id="UP000321555"/>
    </source>
</evidence>
<dbReference type="Gene3D" id="2.30.40.10">
    <property type="entry name" value="Urease, subunit C, domain 1"/>
    <property type="match status" value="1"/>
</dbReference>
<dbReference type="InterPro" id="IPR011059">
    <property type="entry name" value="Metal-dep_hydrolase_composite"/>
</dbReference>
<keyword evidence="2" id="KW-0378">Hydrolase</keyword>
<dbReference type="Pfam" id="PF01979">
    <property type="entry name" value="Amidohydro_1"/>
    <property type="match status" value="1"/>
</dbReference>
<proteinExistence type="predicted"/>
<dbReference type="OrthoDB" id="9807210at2"/>
<name>A0A5B8ZBQ9_CYTDA</name>
<dbReference type="AlphaFoldDB" id="A0A5B8ZBQ9"/>
<dbReference type="InterPro" id="IPR051781">
    <property type="entry name" value="Metallo-dep_Hydrolase"/>
</dbReference>
<dbReference type="PANTHER" id="PTHR43135:SF3">
    <property type="entry name" value="ALPHA-D-RIBOSE 1-METHYLPHOSPHONATE 5-TRIPHOSPHATE DIPHOSPHATASE"/>
    <property type="match status" value="1"/>
</dbReference>
<keyword evidence="3" id="KW-1185">Reference proteome</keyword>
<dbReference type="PANTHER" id="PTHR43135">
    <property type="entry name" value="ALPHA-D-RIBOSE 1-METHYLPHOSPHONATE 5-TRIPHOSPHATE DIPHOSPHATASE"/>
    <property type="match status" value="1"/>
</dbReference>
<organism evidence="2 3">
    <name type="scientific">Cytobacillus dafuensis</name>
    <name type="common">Bacillus dafuensis</name>
    <dbReference type="NCBI Taxonomy" id="1742359"/>
    <lineage>
        <taxon>Bacteria</taxon>
        <taxon>Bacillati</taxon>
        <taxon>Bacillota</taxon>
        <taxon>Bacilli</taxon>
        <taxon>Bacillales</taxon>
        <taxon>Bacillaceae</taxon>
        <taxon>Cytobacillus</taxon>
    </lineage>
</organism>
<dbReference type="SUPFAM" id="SSF51338">
    <property type="entry name" value="Composite domain of metallo-dependent hydrolases"/>
    <property type="match status" value="1"/>
</dbReference>
<accession>A0A5B8ZBQ9</accession>